<evidence type="ECO:0000313" key="1">
    <source>
        <dbReference type="EnsemblMetazoa" id="MESCA011026-PA"/>
    </source>
</evidence>
<protein>
    <submittedName>
        <fullName evidence="1">Uncharacterized protein</fullName>
    </submittedName>
</protein>
<dbReference type="Proteomes" id="UP000015102">
    <property type="component" value="Unassembled WGS sequence"/>
</dbReference>
<proteinExistence type="predicted"/>
<sequence length="59" mass="6675">AFAIRGKARYCVTPWTPINAGADLGEFHDPPNSDIRIELVYYELCKSVVSCEIRRFPST</sequence>
<organism evidence="1 2">
    <name type="scientific">Megaselia scalaris</name>
    <name type="common">Humpbacked fly</name>
    <name type="synonym">Phora scalaris</name>
    <dbReference type="NCBI Taxonomy" id="36166"/>
    <lineage>
        <taxon>Eukaryota</taxon>
        <taxon>Metazoa</taxon>
        <taxon>Ecdysozoa</taxon>
        <taxon>Arthropoda</taxon>
        <taxon>Hexapoda</taxon>
        <taxon>Insecta</taxon>
        <taxon>Pterygota</taxon>
        <taxon>Neoptera</taxon>
        <taxon>Endopterygota</taxon>
        <taxon>Diptera</taxon>
        <taxon>Brachycera</taxon>
        <taxon>Muscomorpha</taxon>
        <taxon>Platypezoidea</taxon>
        <taxon>Phoridae</taxon>
        <taxon>Megaseliini</taxon>
        <taxon>Megaselia</taxon>
    </lineage>
</organism>
<dbReference type="EMBL" id="CAQQ02379943">
    <property type="status" value="NOT_ANNOTATED_CDS"/>
    <property type="molecule type" value="Genomic_DNA"/>
</dbReference>
<dbReference type="EMBL" id="CAQQ02379942">
    <property type="status" value="NOT_ANNOTATED_CDS"/>
    <property type="molecule type" value="Genomic_DNA"/>
</dbReference>
<reference evidence="1" key="2">
    <citation type="submission" date="2015-06" db="UniProtKB">
        <authorList>
            <consortium name="EnsemblMetazoa"/>
        </authorList>
    </citation>
    <scope>IDENTIFICATION</scope>
</reference>
<evidence type="ECO:0000313" key="2">
    <source>
        <dbReference type="Proteomes" id="UP000015102"/>
    </source>
</evidence>
<accession>T1H427</accession>
<keyword evidence="2" id="KW-1185">Reference proteome</keyword>
<dbReference type="HOGENOM" id="CLU_2967782_0_0_1"/>
<dbReference type="EnsemblMetazoa" id="MESCA011026-RA">
    <property type="protein sequence ID" value="MESCA011026-PA"/>
    <property type="gene ID" value="MESCA011026"/>
</dbReference>
<reference evidence="2" key="1">
    <citation type="submission" date="2013-02" db="EMBL/GenBank/DDBJ databases">
        <authorList>
            <person name="Hughes D."/>
        </authorList>
    </citation>
    <scope>NUCLEOTIDE SEQUENCE</scope>
    <source>
        <strain>Durham</strain>
        <strain evidence="2">NC isolate 2 -- Noor lab</strain>
    </source>
</reference>
<name>T1H427_MEGSC</name>
<dbReference type="AlphaFoldDB" id="T1H427"/>